<evidence type="ECO:0000256" key="1">
    <source>
        <dbReference type="ARBA" id="ARBA00000085"/>
    </source>
</evidence>
<dbReference type="PROSITE" id="PS50109">
    <property type="entry name" value="HIS_KIN"/>
    <property type="match status" value="1"/>
</dbReference>
<keyword evidence="9" id="KW-0472">Membrane</keyword>
<dbReference type="InterPro" id="IPR011990">
    <property type="entry name" value="TPR-like_helical_dom_sf"/>
</dbReference>
<keyword evidence="4" id="KW-0808">Transferase</keyword>
<keyword evidence="3" id="KW-0597">Phosphoprotein</keyword>
<evidence type="ECO:0000256" key="5">
    <source>
        <dbReference type="ARBA" id="ARBA00022741"/>
    </source>
</evidence>
<dbReference type="Pfam" id="PF13181">
    <property type="entry name" value="TPR_8"/>
    <property type="match status" value="1"/>
</dbReference>
<keyword evidence="5" id="KW-0547">Nucleotide-binding</keyword>
<dbReference type="GO" id="GO:0005524">
    <property type="term" value="F:ATP binding"/>
    <property type="evidence" value="ECO:0007669"/>
    <property type="project" value="UniProtKB-KW"/>
</dbReference>
<name>A0A1I0NNJ5_9FLAO</name>
<organism evidence="12 13">
    <name type="scientific">Chryseobacterium wanjuense</name>
    <dbReference type="NCBI Taxonomy" id="356305"/>
    <lineage>
        <taxon>Bacteria</taxon>
        <taxon>Pseudomonadati</taxon>
        <taxon>Bacteroidota</taxon>
        <taxon>Flavobacteriia</taxon>
        <taxon>Flavobacteriales</taxon>
        <taxon>Weeksellaceae</taxon>
        <taxon>Chryseobacterium group</taxon>
        <taxon>Chryseobacterium</taxon>
    </lineage>
</organism>
<dbReference type="InterPro" id="IPR003594">
    <property type="entry name" value="HATPase_dom"/>
</dbReference>
<keyword evidence="9" id="KW-1133">Transmembrane helix</keyword>
<evidence type="ECO:0000256" key="4">
    <source>
        <dbReference type="ARBA" id="ARBA00022679"/>
    </source>
</evidence>
<keyword evidence="6 12" id="KW-0418">Kinase</keyword>
<dbReference type="Pfam" id="PF07568">
    <property type="entry name" value="HisKA_2"/>
    <property type="match status" value="1"/>
</dbReference>
<evidence type="ECO:0000313" key="13">
    <source>
        <dbReference type="Proteomes" id="UP000199469"/>
    </source>
</evidence>
<protein>
    <recommendedName>
        <fullName evidence="2">histidine kinase</fullName>
        <ecNumber evidence="2">2.7.13.3</ecNumber>
    </recommendedName>
</protein>
<feature type="transmembrane region" description="Helical" evidence="9">
    <location>
        <begin position="549"/>
        <end position="569"/>
    </location>
</feature>
<dbReference type="SUPFAM" id="SSF48452">
    <property type="entry name" value="TPR-like"/>
    <property type="match status" value="1"/>
</dbReference>
<dbReference type="PANTHER" id="PTHR41523">
    <property type="entry name" value="TWO-COMPONENT SYSTEM SENSOR PROTEIN"/>
    <property type="match status" value="1"/>
</dbReference>
<dbReference type="EMBL" id="FOIU01000001">
    <property type="protein sequence ID" value="SEW02440.1"/>
    <property type="molecule type" value="Genomic_DNA"/>
</dbReference>
<dbReference type="GO" id="GO:0004673">
    <property type="term" value="F:protein histidine kinase activity"/>
    <property type="evidence" value="ECO:0007669"/>
    <property type="project" value="UniProtKB-EC"/>
</dbReference>
<keyword evidence="9" id="KW-0812">Transmembrane</keyword>
<evidence type="ECO:0000256" key="2">
    <source>
        <dbReference type="ARBA" id="ARBA00012438"/>
    </source>
</evidence>
<accession>A0A1I0NNJ5</accession>
<dbReference type="InterPro" id="IPR011495">
    <property type="entry name" value="Sig_transdc_His_kin_sub2_dim/P"/>
</dbReference>
<evidence type="ECO:0000256" key="6">
    <source>
        <dbReference type="ARBA" id="ARBA00022777"/>
    </source>
</evidence>
<dbReference type="SMART" id="SM00387">
    <property type="entry name" value="HATPase_c"/>
    <property type="match status" value="1"/>
</dbReference>
<gene>
    <name evidence="12" type="ORF">SAMN05421841_0682</name>
</gene>
<dbReference type="PROSITE" id="PS50005">
    <property type="entry name" value="TPR"/>
    <property type="match status" value="1"/>
</dbReference>
<feature type="signal peptide" evidence="10">
    <location>
        <begin position="1"/>
        <end position="19"/>
    </location>
</feature>
<evidence type="ECO:0000259" key="11">
    <source>
        <dbReference type="PROSITE" id="PS50109"/>
    </source>
</evidence>
<evidence type="ECO:0000256" key="7">
    <source>
        <dbReference type="ARBA" id="ARBA00022840"/>
    </source>
</evidence>
<proteinExistence type="predicted"/>
<dbReference type="OrthoDB" id="9767435at2"/>
<keyword evidence="10" id="KW-0732">Signal</keyword>
<sequence length="809" mass="92837">MKAKYLFCFLLSFSLLGYGQTSIKNNYDIKKNRLLIKATAMYIHSVNQGFIDMDSAVVLACTANKFPVSMSFDEGYNDGSYLPGGKMVDENNIDTAKDILKQLKKTDKIRLLLHLGSHYLFKTGEKKEDLQQSLFFIQQAIELSNAMGIPKWKQQSNILLGKYYVQANNPVESKKIFAKVVIESRNFNDRKSLAEALSNQGTYLSLDDPDKEKALSESMILYRSVGEKELEIELLMKLLTVHFWKGNIDLAEKELLQASALQKKIGFKHLHYTSAPLAFIYSVKYNLNKSLFYSINSIETMEATNDMICADNFYLRLGNIYEKMEHTKEALELYKKSFDVGTKNINSGSWYKSFPLTIQLFIKDKRYKEALDYLKKADTYPPNTAIDIFYLSQTRASLYEKIGNNVLAEKYYLEMARNAENMMSTRTSRNVAIGYSQVSLFYAKTGKPDQAKFYADKALDVSKKTNQNFTIQELDLSLFKIDSLKGNYLSAIGHYQDYNKVNDSLYNVSKNREIEELKIQYETLKKEDNIKTLEMQSKLQQSKLHRSRLLINLSIGSILLLVVIIGLLYNSYKVKQKNNKELMIKENEISQQNIKLQHLLEDKEWLIKEIHHRVKNNLQTVISLLNSQSAYIDDDLALSTIKNSQHRIHAMSLIHQKLYMSENISTINMPIYINELVEYLKDSFNLKQNIRFKINIDEIELDVSQAIPLGLIINEAVTNSIKYAFPDNSQGIISISLITKDTDHYLLTIADNGTGIILDPDKKTKNSFGMSLIRGLSDDLDGKFSIENSNGTLLQLSFEKNEQTRKHTI</sequence>
<evidence type="ECO:0000256" key="8">
    <source>
        <dbReference type="PROSITE-ProRule" id="PRU00339"/>
    </source>
</evidence>
<evidence type="ECO:0000256" key="3">
    <source>
        <dbReference type="ARBA" id="ARBA00022553"/>
    </source>
</evidence>
<comment type="catalytic activity">
    <reaction evidence="1">
        <text>ATP + protein L-histidine = ADP + protein N-phospho-L-histidine.</text>
        <dbReference type="EC" id="2.7.13.3"/>
    </reaction>
</comment>
<feature type="domain" description="Histidine kinase" evidence="11">
    <location>
        <begin position="609"/>
        <end position="802"/>
    </location>
</feature>
<dbReference type="Gene3D" id="3.30.565.10">
    <property type="entry name" value="Histidine kinase-like ATPase, C-terminal domain"/>
    <property type="match status" value="1"/>
</dbReference>
<evidence type="ECO:0000256" key="10">
    <source>
        <dbReference type="SAM" id="SignalP"/>
    </source>
</evidence>
<dbReference type="InterPro" id="IPR019734">
    <property type="entry name" value="TPR_rpt"/>
</dbReference>
<dbReference type="SUPFAM" id="SSF81901">
    <property type="entry name" value="HCP-like"/>
    <property type="match status" value="1"/>
</dbReference>
<feature type="repeat" description="TPR" evidence="8">
    <location>
        <begin position="311"/>
        <end position="344"/>
    </location>
</feature>
<dbReference type="InterPro" id="IPR005467">
    <property type="entry name" value="His_kinase_dom"/>
</dbReference>
<evidence type="ECO:0000256" key="9">
    <source>
        <dbReference type="SAM" id="Phobius"/>
    </source>
</evidence>
<dbReference type="AlphaFoldDB" id="A0A1I0NNJ5"/>
<dbReference type="PANTHER" id="PTHR41523:SF8">
    <property type="entry name" value="ETHYLENE RESPONSE SENSOR PROTEIN"/>
    <property type="match status" value="1"/>
</dbReference>
<reference evidence="13" key="1">
    <citation type="submission" date="2016-10" db="EMBL/GenBank/DDBJ databases">
        <authorList>
            <person name="Varghese N."/>
            <person name="Submissions S."/>
        </authorList>
    </citation>
    <scope>NUCLEOTIDE SEQUENCE [LARGE SCALE GENOMIC DNA]</scope>
    <source>
        <strain evidence="13">DSM 17724</strain>
    </source>
</reference>
<dbReference type="InterPro" id="IPR036890">
    <property type="entry name" value="HATPase_C_sf"/>
</dbReference>
<dbReference type="Gene3D" id="3.30.450.20">
    <property type="entry name" value="PAS domain"/>
    <property type="match status" value="1"/>
</dbReference>
<keyword evidence="8" id="KW-0802">TPR repeat</keyword>
<dbReference type="Proteomes" id="UP000199469">
    <property type="component" value="Unassembled WGS sequence"/>
</dbReference>
<dbReference type="Pfam" id="PF13581">
    <property type="entry name" value="HATPase_c_2"/>
    <property type="match status" value="1"/>
</dbReference>
<dbReference type="SMART" id="SM00028">
    <property type="entry name" value="TPR"/>
    <property type="match status" value="3"/>
</dbReference>
<keyword evidence="7" id="KW-0067">ATP-binding</keyword>
<dbReference type="STRING" id="356305.SAMN05421841_0682"/>
<dbReference type="Gene3D" id="1.25.40.10">
    <property type="entry name" value="Tetratricopeptide repeat domain"/>
    <property type="match status" value="3"/>
</dbReference>
<evidence type="ECO:0000313" key="12">
    <source>
        <dbReference type="EMBL" id="SEW02440.1"/>
    </source>
</evidence>
<keyword evidence="13" id="KW-1185">Reference proteome</keyword>
<feature type="chain" id="PRO_5011709654" description="histidine kinase" evidence="10">
    <location>
        <begin position="20"/>
        <end position="809"/>
    </location>
</feature>
<dbReference type="EC" id="2.7.13.3" evidence="2"/>
<dbReference type="SUPFAM" id="SSF55874">
    <property type="entry name" value="ATPase domain of HSP90 chaperone/DNA topoisomerase II/histidine kinase"/>
    <property type="match status" value="1"/>
</dbReference>
<dbReference type="RefSeq" id="WP_089790639.1">
    <property type="nucleotide sequence ID" value="NZ_FOIU01000001.1"/>
</dbReference>